<feature type="transmembrane region" description="Helical" evidence="10">
    <location>
        <begin position="303"/>
        <end position="325"/>
    </location>
</feature>
<keyword evidence="11" id="KW-0732">Signal</keyword>
<comment type="subcellular location">
    <subcellularLocation>
        <location evidence="2">Cell inner membrane</location>
        <topology evidence="2">Multi-pass membrane protein</topology>
    </subcellularLocation>
    <subcellularLocation>
        <location evidence="10">Cell membrane</location>
        <topology evidence="10">Multi-pass membrane protein</topology>
    </subcellularLocation>
</comment>
<evidence type="ECO:0000256" key="1">
    <source>
        <dbReference type="ARBA" id="ARBA00003159"/>
    </source>
</evidence>
<keyword evidence="14" id="KW-1185">Reference proteome</keyword>
<dbReference type="InterPro" id="IPR043429">
    <property type="entry name" value="ArtM/GltK/GlnP/TcyL/YhdX-like"/>
</dbReference>
<comment type="function">
    <text evidence="1">Part of the binding-protein-dependent transport system for glutamine; probably responsible for the translocation of the substrate across the membrane.</text>
</comment>
<sequence length="505" mass="56840">MIKIFLLIFYFLLPLQANANEEMQPITNLEDLKNKKIGVMLGSTHDAFAHKQYPEADILQYKSPADVLLGVKSGKVDVGIYNSVSLTEILKLNPDLGVIDKPFEFSPVGFGFNKKNVELHAQFNTFFQTIKDSGVYADMIERWTKKGITDMPKIDTPNKNGLLVAGHISDGGLPFVTLRNNENIGLNIELAKRFAAYLGKDIRFDDMEFGGLIPSLNTGKIDFIAVTLMFTEERKQKINFGEPYYEIGMSAFALKKNIAAFKQEKKNDSTAPTFLQELVNNFQSNLIQEKRYLLLWDGLKTTIIISILATIFGTFLGGLICFLRMSNNKFLNIPAKIYISILRGTPVLVILMIIFYVVFASVNVSPIFVATIAFGMNCGAYAAEIFRSGIEGIEKGQTEAGIAMGFNKIKTFIYIILPQTVRRILPIYKGEIITLVKMTSIVGYIAVQDLTKASDIIRSRTFDAFFPLIMIAILYFLISLILIQFLDYLEKITDPKYKRKVRTKS</sequence>
<dbReference type="NCBIfam" id="TIGR01726">
    <property type="entry name" value="HEQRo_perm_3TM"/>
    <property type="match status" value="1"/>
</dbReference>
<feature type="transmembrane region" description="Helical" evidence="10">
    <location>
        <begin position="365"/>
        <end position="386"/>
    </location>
</feature>
<keyword evidence="8 10" id="KW-1133">Transmembrane helix</keyword>
<dbReference type="PANTHER" id="PTHR30614:SF20">
    <property type="entry name" value="GLUTAMINE TRANSPORT SYSTEM PERMEASE PROTEIN GLNP"/>
    <property type="match status" value="1"/>
</dbReference>
<keyword evidence="7" id="KW-0029">Amino-acid transport</keyword>
<keyword evidence="9 10" id="KW-0472">Membrane</keyword>
<keyword evidence="5" id="KW-1003">Cell membrane</keyword>
<dbReference type="STRING" id="1581557.BN1208_0028"/>
<dbReference type="AlphaFoldDB" id="A0A0D6ETV9"/>
<dbReference type="InterPro" id="IPR001638">
    <property type="entry name" value="Solute-binding_3/MltF_N"/>
</dbReference>
<feature type="transmembrane region" description="Helical" evidence="10">
    <location>
        <begin position="337"/>
        <end position="359"/>
    </location>
</feature>
<dbReference type="Pfam" id="PF00528">
    <property type="entry name" value="BPD_transp_1"/>
    <property type="match status" value="1"/>
</dbReference>
<dbReference type="KEGG" id="mbat:BN1208_0028"/>
<dbReference type="SUPFAM" id="SSF53850">
    <property type="entry name" value="Periplasmic binding protein-like II"/>
    <property type="match status" value="2"/>
</dbReference>
<dbReference type="Gene3D" id="3.40.190.10">
    <property type="entry name" value="Periplasmic binding protein-like II"/>
    <property type="match status" value="4"/>
</dbReference>
<evidence type="ECO:0000256" key="2">
    <source>
        <dbReference type="ARBA" id="ARBA00004429"/>
    </source>
</evidence>
<evidence type="ECO:0000256" key="3">
    <source>
        <dbReference type="ARBA" id="ARBA00010072"/>
    </source>
</evidence>
<feature type="chain" id="PRO_5002303669" evidence="11">
    <location>
        <begin position="20"/>
        <end position="505"/>
    </location>
</feature>
<dbReference type="CDD" id="cd06261">
    <property type="entry name" value="TM_PBP2"/>
    <property type="match status" value="1"/>
</dbReference>
<feature type="signal peptide" evidence="11">
    <location>
        <begin position="1"/>
        <end position="19"/>
    </location>
</feature>
<evidence type="ECO:0000256" key="10">
    <source>
        <dbReference type="RuleBase" id="RU363032"/>
    </source>
</evidence>
<evidence type="ECO:0000256" key="4">
    <source>
        <dbReference type="ARBA" id="ARBA00022448"/>
    </source>
</evidence>
<feature type="domain" description="ABC transmembrane type-1" evidence="12">
    <location>
        <begin position="299"/>
        <end position="486"/>
    </location>
</feature>
<proteinExistence type="inferred from homology"/>
<dbReference type="RefSeq" id="WP_052734587.1">
    <property type="nucleotide sequence ID" value="NZ_LN827929.1"/>
</dbReference>
<keyword evidence="6 10" id="KW-0812">Transmembrane</keyword>
<evidence type="ECO:0000256" key="11">
    <source>
        <dbReference type="SAM" id="SignalP"/>
    </source>
</evidence>
<dbReference type="OrthoDB" id="9771188at2"/>
<evidence type="ECO:0000256" key="6">
    <source>
        <dbReference type="ARBA" id="ARBA00022692"/>
    </source>
</evidence>
<dbReference type="InterPro" id="IPR010065">
    <property type="entry name" value="AA_ABC_transptr_permease_3TM"/>
</dbReference>
<evidence type="ECO:0000256" key="9">
    <source>
        <dbReference type="ARBA" id="ARBA00023136"/>
    </source>
</evidence>
<dbReference type="PROSITE" id="PS50928">
    <property type="entry name" value="ABC_TM1"/>
    <property type="match status" value="1"/>
</dbReference>
<dbReference type="Gene3D" id="1.10.3720.10">
    <property type="entry name" value="MetI-like"/>
    <property type="match status" value="1"/>
</dbReference>
<protein>
    <submittedName>
        <fullName evidence="13">Polar amino acid ABC transporter, inner membrane subunit</fullName>
    </submittedName>
</protein>
<gene>
    <name evidence="13" type="ORF">BN1208_0028</name>
</gene>
<dbReference type="Proteomes" id="UP000064007">
    <property type="component" value="Chromosome 1"/>
</dbReference>
<evidence type="ECO:0000313" key="14">
    <source>
        <dbReference type="Proteomes" id="UP000064007"/>
    </source>
</evidence>
<reference evidence="14" key="1">
    <citation type="submission" date="2014-12" db="EMBL/GenBank/DDBJ databases">
        <authorList>
            <person name="Salcher M.M."/>
        </authorList>
    </citation>
    <scope>NUCLEOTIDE SEQUENCE [LARGE SCALE GENOMIC DNA]</scope>
    <source>
        <strain evidence="14">MMS-10A-171</strain>
    </source>
</reference>
<dbReference type="GO" id="GO:0022857">
    <property type="term" value="F:transmembrane transporter activity"/>
    <property type="evidence" value="ECO:0007669"/>
    <property type="project" value="InterPro"/>
</dbReference>
<keyword evidence="4 10" id="KW-0813">Transport</keyword>
<dbReference type="GO" id="GO:0006865">
    <property type="term" value="P:amino acid transport"/>
    <property type="evidence" value="ECO:0007669"/>
    <property type="project" value="UniProtKB-KW"/>
</dbReference>
<dbReference type="Pfam" id="PF00497">
    <property type="entry name" value="SBP_bac_3"/>
    <property type="match status" value="1"/>
</dbReference>
<name>A0A0D6ETV9_9PROT</name>
<organism evidence="13 14">
    <name type="scientific">Candidatus Methylopumilus planktonicus</name>
    <dbReference type="NCBI Taxonomy" id="1581557"/>
    <lineage>
        <taxon>Bacteria</taxon>
        <taxon>Pseudomonadati</taxon>
        <taxon>Pseudomonadota</taxon>
        <taxon>Betaproteobacteria</taxon>
        <taxon>Nitrosomonadales</taxon>
        <taxon>Methylophilaceae</taxon>
        <taxon>Candidatus Methylopumilus</taxon>
    </lineage>
</organism>
<evidence type="ECO:0000259" key="12">
    <source>
        <dbReference type="PROSITE" id="PS50928"/>
    </source>
</evidence>
<dbReference type="SMART" id="SM00062">
    <property type="entry name" value="PBPb"/>
    <property type="match status" value="1"/>
</dbReference>
<evidence type="ECO:0000256" key="7">
    <source>
        <dbReference type="ARBA" id="ARBA00022970"/>
    </source>
</evidence>
<evidence type="ECO:0000313" key="13">
    <source>
        <dbReference type="EMBL" id="CEZ18925.1"/>
    </source>
</evidence>
<dbReference type="HOGENOM" id="CLU_528691_0_0_4"/>
<dbReference type="SUPFAM" id="SSF161098">
    <property type="entry name" value="MetI-like"/>
    <property type="match status" value="1"/>
</dbReference>
<comment type="similarity">
    <text evidence="3">Belongs to the binding-protein-dependent transport system permease family. HisMQ subfamily.</text>
</comment>
<dbReference type="EMBL" id="LN827929">
    <property type="protein sequence ID" value="CEZ18925.1"/>
    <property type="molecule type" value="Genomic_DNA"/>
</dbReference>
<evidence type="ECO:0000256" key="8">
    <source>
        <dbReference type="ARBA" id="ARBA00022989"/>
    </source>
</evidence>
<dbReference type="PANTHER" id="PTHR30614">
    <property type="entry name" value="MEMBRANE COMPONENT OF AMINO ACID ABC TRANSPORTER"/>
    <property type="match status" value="1"/>
</dbReference>
<feature type="transmembrane region" description="Helical" evidence="10">
    <location>
        <begin position="464"/>
        <end position="486"/>
    </location>
</feature>
<evidence type="ECO:0000256" key="5">
    <source>
        <dbReference type="ARBA" id="ARBA00022475"/>
    </source>
</evidence>
<dbReference type="GO" id="GO:0043190">
    <property type="term" value="C:ATP-binding cassette (ABC) transporter complex"/>
    <property type="evidence" value="ECO:0007669"/>
    <property type="project" value="InterPro"/>
</dbReference>
<accession>A0A0D6ETV9</accession>
<dbReference type="InterPro" id="IPR000515">
    <property type="entry name" value="MetI-like"/>
</dbReference>
<dbReference type="InterPro" id="IPR035906">
    <property type="entry name" value="MetI-like_sf"/>
</dbReference>